<feature type="region of interest" description="Disordered" evidence="1">
    <location>
        <begin position="126"/>
        <end position="258"/>
    </location>
</feature>
<dbReference type="EMBL" id="BDGG01000006">
    <property type="protein sequence ID" value="GAV00425.1"/>
    <property type="molecule type" value="Genomic_DNA"/>
</dbReference>
<sequence length="258" mass="29461">MGNRNKKSKKGSRNVATSDPERAKGNFALFKAMLKNTRDAGKYILLKYEDGFYQVRPPLEQTEECMTERQSCSDELIGKQEFEKGIHIRAKWDERYQISKAIIVEVESDVEKINALFDTLEGIRQSEGRKKNAPAKRSSRMVNTERAKSDRNKRNELNNRRLFESTDCRKRQHRSEDGEDKESDSDTAPGPIVKSAVQYKPKISFRKSTKRSRSSSASSVEGSRSSNSSSNAAKDRHNMSDIDRDRSHSKRAYAKTKA</sequence>
<protein>
    <submittedName>
        <fullName evidence="2">Uncharacterized protein</fullName>
    </submittedName>
</protein>
<evidence type="ECO:0000313" key="2">
    <source>
        <dbReference type="EMBL" id="GAV00425.1"/>
    </source>
</evidence>
<evidence type="ECO:0000256" key="1">
    <source>
        <dbReference type="SAM" id="MobiDB-lite"/>
    </source>
</evidence>
<evidence type="ECO:0000313" key="3">
    <source>
        <dbReference type="Proteomes" id="UP000186922"/>
    </source>
</evidence>
<gene>
    <name evidence="2" type="primary">RvY_11274-1</name>
    <name evidence="2" type="synonym">RvY_11274.1</name>
    <name evidence="2" type="ORF">RvY_11274</name>
</gene>
<organism evidence="2 3">
    <name type="scientific">Ramazzottius varieornatus</name>
    <name type="common">Water bear</name>
    <name type="synonym">Tardigrade</name>
    <dbReference type="NCBI Taxonomy" id="947166"/>
    <lineage>
        <taxon>Eukaryota</taxon>
        <taxon>Metazoa</taxon>
        <taxon>Ecdysozoa</taxon>
        <taxon>Tardigrada</taxon>
        <taxon>Eutardigrada</taxon>
        <taxon>Parachela</taxon>
        <taxon>Hypsibioidea</taxon>
        <taxon>Ramazzottiidae</taxon>
        <taxon>Ramazzottius</taxon>
    </lineage>
</organism>
<reference evidence="2 3" key="1">
    <citation type="journal article" date="2016" name="Nat. Commun.">
        <title>Extremotolerant tardigrade genome and improved radiotolerance of human cultured cells by tardigrade-unique protein.</title>
        <authorList>
            <person name="Hashimoto T."/>
            <person name="Horikawa D.D."/>
            <person name="Saito Y."/>
            <person name="Kuwahara H."/>
            <person name="Kozuka-Hata H."/>
            <person name="Shin-I T."/>
            <person name="Minakuchi Y."/>
            <person name="Ohishi K."/>
            <person name="Motoyama A."/>
            <person name="Aizu T."/>
            <person name="Enomoto A."/>
            <person name="Kondo K."/>
            <person name="Tanaka S."/>
            <person name="Hara Y."/>
            <person name="Koshikawa S."/>
            <person name="Sagara H."/>
            <person name="Miura T."/>
            <person name="Yokobori S."/>
            <person name="Miyagawa K."/>
            <person name="Suzuki Y."/>
            <person name="Kubo T."/>
            <person name="Oyama M."/>
            <person name="Kohara Y."/>
            <person name="Fujiyama A."/>
            <person name="Arakawa K."/>
            <person name="Katayama T."/>
            <person name="Toyoda A."/>
            <person name="Kunieda T."/>
        </authorList>
    </citation>
    <scope>NUCLEOTIDE SEQUENCE [LARGE SCALE GENOMIC DNA]</scope>
    <source>
        <strain evidence="2 3">YOKOZUNA-1</strain>
    </source>
</reference>
<feature type="region of interest" description="Disordered" evidence="1">
    <location>
        <begin position="1"/>
        <end position="20"/>
    </location>
</feature>
<keyword evidence="3" id="KW-1185">Reference proteome</keyword>
<accession>A0A1D1VFL6</accession>
<proteinExistence type="predicted"/>
<feature type="compositionally biased region" description="Basic and acidic residues" evidence="1">
    <location>
        <begin position="233"/>
        <end position="246"/>
    </location>
</feature>
<feature type="compositionally biased region" description="Basic and acidic residues" evidence="1">
    <location>
        <begin position="143"/>
        <end position="169"/>
    </location>
</feature>
<feature type="compositionally biased region" description="Basic residues" evidence="1">
    <location>
        <begin position="203"/>
        <end position="213"/>
    </location>
</feature>
<feature type="compositionally biased region" description="Basic residues" evidence="1">
    <location>
        <begin position="1"/>
        <end position="12"/>
    </location>
</feature>
<dbReference type="Proteomes" id="UP000186922">
    <property type="component" value="Unassembled WGS sequence"/>
</dbReference>
<feature type="compositionally biased region" description="Basic residues" evidence="1">
    <location>
        <begin position="247"/>
        <end position="258"/>
    </location>
</feature>
<name>A0A1D1VFL6_RAMVA</name>
<comment type="caution">
    <text evidence="2">The sequence shown here is derived from an EMBL/GenBank/DDBJ whole genome shotgun (WGS) entry which is preliminary data.</text>
</comment>
<feature type="compositionally biased region" description="Low complexity" evidence="1">
    <location>
        <begin position="214"/>
        <end position="230"/>
    </location>
</feature>
<dbReference type="AlphaFoldDB" id="A0A1D1VFL6"/>